<dbReference type="AlphaFoldDB" id="A0A099KJL1"/>
<sequence>MSELMSTSSLSLPVSQTDEPSLIQSTCAYCGVGCGVDIGVADGKATSLIGSADHPANYGRLCVKGSNLLNTIDLTNRLLVPEIAGEQVSWSQATDYVAQQFNDIIKKHGKNAVAFYVSGQLLTEDYYLANKLMKGYIGSGNIDTNSRLCMSSAVSAYKRAFGEDVVPCTYQDLEQTDLLLLTGSNAAWTHPVLYQRIERAKKINPAMKVVVIDPRKTATCEIADSLIQLKPGTDAAFFNGLLNYLNDHDGLDTDYITKFTEGFQQTLKEAKSWSVDAVAEYCQVNSQELVVVYQLFCQSKKAVTFYSMGINQSSSGVDKCQSIINCHLASGKMAKVGCGPFSITGQPNAMGGREVGGLANQLAAHMDIDNPLHQEKVQRFWQSPTIATEQGTKAVEMFDKIATGEIKAVWIMATNPMVSLPDRAKIAAAMKQCQLVVVSDCVEENDTLAFADVKLPATPWLEKNGTVTNSERRISRQRNAAMPAGLAKHDWQIIRDVAQAMDFDGFDFEDVSDVFKEYSQLTSFENNGERLLDLSGLSQLTAQQYQQLAPIQWPVNNEFPQGCARVYADGKFNTDSSKAQFYPVTPQLPIQRTDAEYPFVLNSGRMRDQWHTMTRTGKASKLSAHTDKPYLYLHPSDANKLSVQDDDMLSITASTGQAITHVKVDNKQRAGECFMPIHWNKSFASHGNVSALYQGVVDPISGQAECKQGAVQLTKKSFKQYVSVHRLTSESEVNELKASADFWLKNTTAYGEAYQAAFDEPIVDVMFWCQQTSGLSGEWLTFQQDQQSYIVCLQAGKLCYLAYSSNAWPKIEPSWLEHVFSVSSLEFATVQSLLLGIASEEFNQGKQVCSCFAVGEKTINQAITQGCTSVEKLGEKLQCGTKCGSCKPELASLINQYKTAPIAVITDLAVG</sequence>
<dbReference type="PROSITE" id="PS00551">
    <property type="entry name" value="MOLYBDOPTERIN_PROK_1"/>
    <property type="match status" value="1"/>
</dbReference>
<evidence type="ECO:0000256" key="9">
    <source>
        <dbReference type="ARBA" id="ARBA00023014"/>
    </source>
</evidence>
<gene>
    <name evidence="12" type="ORF">GAB14E_0678</name>
</gene>
<dbReference type="CDD" id="cd02754">
    <property type="entry name" value="MopB_Nitrate-R-NapA-like"/>
    <property type="match status" value="1"/>
</dbReference>
<dbReference type="Pfam" id="PF00384">
    <property type="entry name" value="Molybdopterin"/>
    <property type="match status" value="1"/>
</dbReference>
<dbReference type="InterPro" id="IPR007419">
    <property type="entry name" value="BFD-like_2Fe2S-bd_dom"/>
</dbReference>
<dbReference type="Pfam" id="PF01568">
    <property type="entry name" value="Molydop_binding"/>
    <property type="match status" value="1"/>
</dbReference>
<dbReference type="PANTHER" id="PTHR43105:SF9">
    <property type="entry name" value="NADPH-FE(3+) OXIDOREDUCTASE SUBUNIT ALPHA"/>
    <property type="match status" value="1"/>
</dbReference>
<comment type="cofactor">
    <cofactor evidence="1">
        <name>Mo-bis(molybdopterin guanine dinucleotide)</name>
        <dbReference type="ChEBI" id="CHEBI:60539"/>
    </cofactor>
</comment>
<name>A0A099KJL1_COLPS</name>
<evidence type="ECO:0000256" key="5">
    <source>
        <dbReference type="ARBA" id="ARBA00022505"/>
    </source>
</evidence>
<protein>
    <submittedName>
        <fullName evidence="12">Nitrate reductase</fullName>
        <ecNumber evidence="12">1.7.99.4</ecNumber>
    </submittedName>
</protein>
<keyword evidence="9" id="KW-0411">Iron-sulfur</keyword>
<dbReference type="CDD" id="cd02791">
    <property type="entry name" value="MopB_CT_Nitrate-R-NapA-like"/>
    <property type="match status" value="1"/>
</dbReference>
<dbReference type="PROSITE" id="PS51669">
    <property type="entry name" value="4FE4S_MOW_BIS_MGD"/>
    <property type="match status" value="1"/>
</dbReference>
<dbReference type="PANTHER" id="PTHR43105">
    <property type="entry name" value="RESPIRATORY NITRATE REDUCTASE"/>
    <property type="match status" value="1"/>
</dbReference>
<evidence type="ECO:0000313" key="13">
    <source>
        <dbReference type="Proteomes" id="UP000029868"/>
    </source>
</evidence>
<feature type="domain" description="4Fe-4S Mo/W bis-MGD-type" evidence="11">
    <location>
        <begin position="20"/>
        <end position="76"/>
    </location>
</feature>
<evidence type="ECO:0000256" key="3">
    <source>
        <dbReference type="ARBA" id="ARBA00008747"/>
    </source>
</evidence>
<evidence type="ECO:0000256" key="1">
    <source>
        <dbReference type="ARBA" id="ARBA00001942"/>
    </source>
</evidence>
<dbReference type="SUPFAM" id="SSF50692">
    <property type="entry name" value="ADC-like"/>
    <property type="match status" value="1"/>
</dbReference>
<evidence type="ECO:0000256" key="2">
    <source>
        <dbReference type="ARBA" id="ARBA00001966"/>
    </source>
</evidence>
<dbReference type="EC" id="1.7.99.4" evidence="12"/>
<dbReference type="Gene3D" id="2.20.25.90">
    <property type="entry name" value="ADC-like domains"/>
    <property type="match status" value="1"/>
</dbReference>
<dbReference type="Gene3D" id="2.40.40.20">
    <property type="match status" value="1"/>
</dbReference>
<evidence type="ECO:0000256" key="4">
    <source>
        <dbReference type="ARBA" id="ARBA00022485"/>
    </source>
</evidence>
<keyword evidence="10" id="KW-0534">Nitrate assimilation</keyword>
<evidence type="ECO:0000256" key="10">
    <source>
        <dbReference type="ARBA" id="ARBA00023063"/>
    </source>
</evidence>
<evidence type="ECO:0000259" key="11">
    <source>
        <dbReference type="PROSITE" id="PS51669"/>
    </source>
</evidence>
<dbReference type="OrthoDB" id="9810782at2"/>
<dbReference type="GO" id="GO:0051539">
    <property type="term" value="F:4 iron, 4 sulfur cluster binding"/>
    <property type="evidence" value="ECO:0007669"/>
    <property type="project" value="UniProtKB-KW"/>
</dbReference>
<dbReference type="GO" id="GO:0042128">
    <property type="term" value="P:nitrate assimilation"/>
    <property type="evidence" value="ECO:0007669"/>
    <property type="project" value="UniProtKB-KW"/>
</dbReference>
<dbReference type="GO" id="GO:0045333">
    <property type="term" value="P:cellular respiration"/>
    <property type="evidence" value="ECO:0007669"/>
    <property type="project" value="UniProtKB-ARBA"/>
</dbReference>
<proteinExistence type="inferred from homology"/>
<dbReference type="Pfam" id="PF04324">
    <property type="entry name" value="Fer2_BFD"/>
    <property type="match status" value="1"/>
</dbReference>
<accession>A0A099KJL1</accession>
<dbReference type="GO" id="GO:1990204">
    <property type="term" value="C:oxidoreductase complex"/>
    <property type="evidence" value="ECO:0007669"/>
    <property type="project" value="UniProtKB-ARBA"/>
</dbReference>
<reference evidence="12 13" key="1">
    <citation type="submission" date="2014-08" db="EMBL/GenBank/DDBJ databases">
        <title>Genomic and Phenotypic Diversity of Colwellia psychrerythraea strains from Disparate Marine Basins.</title>
        <authorList>
            <person name="Techtmann S.M."/>
            <person name="Stelling S.C."/>
            <person name="Utturkar S.M."/>
            <person name="Alshibli N."/>
            <person name="Harris A."/>
            <person name="Brown S.D."/>
            <person name="Hazen T.C."/>
        </authorList>
    </citation>
    <scope>NUCLEOTIDE SEQUENCE [LARGE SCALE GENOMIC DNA]</scope>
    <source>
        <strain evidence="12 13">GAB14E</strain>
    </source>
</reference>
<keyword evidence="6" id="KW-0479">Metal-binding</keyword>
<dbReference type="InterPro" id="IPR009010">
    <property type="entry name" value="Asp_de-COase-like_dom_sf"/>
</dbReference>
<dbReference type="Pfam" id="PF04879">
    <property type="entry name" value="Molybdop_Fe4S4"/>
    <property type="match status" value="1"/>
</dbReference>
<dbReference type="GO" id="GO:0016491">
    <property type="term" value="F:oxidoreductase activity"/>
    <property type="evidence" value="ECO:0007669"/>
    <property type="project" value="UniProtKB-KW"/>
</dbReference>
<dbReference type="Gene3D" id="3.40.228.10">
    <property type="entry name" value="Dimethylsulfoxide Reductase, domain 2"/>
    <property type="match status" value="1"/>
</dbReference>
<dbReference type="RefSeq" id="WP_033083317.1">
    <property type="nucleotide sequence ID" value="NZ_JQEC01000044.1"/>
</dbReference>
<evidence type="ECO:0000256" key="8">
    <source>
        <dbReference type="ARBA" id="ARBA00023004"/>
    </source>
</evidence>
<keyword evidence="8" id="KW-0408">Iron</keyword>
<dbReference type="SUPFAM" id="SSF53706">
    <property type="entry name" value="Formate dehydrogenase/DMSO reductase, domains 1-3"/>
    <property type="match status" value="1"/>
</dbReference>
<comment type="similarity">
    <text evidence="3">Belongs to the prokaryotic molybdopterin-containing oxidoreductase family. NasA/NapA/NarB subfamily.</text>
</comment>
<keyword evidence="4" id="KW-0004">4Fe-4S</keyword>
<dbReference type="InterPro" id="IPR050123">
    <property type="entry name" value="Prok_molybdopt-oxidoreductase"/>
</dbReference>
<dbReference type="InterPro" id="IPR006963">
    <property type="entry name" value="Mopterin_OxRdtase_4Fe-4S_dom"/>
</dbReference>
<dbReference type="GO" id="GO:0043546">
    <property type="term" value="F:molybdopterin cofactor binding"/>
    <property type="evidence" value="ECO:0007669"/>
    <property type="project" value="InterPro"/>
</dbReference>
<keyword evidence="5" id="KW-0500">Molybdenum</keyword>
<dbReference type="GO" id="GO:0016020">
    <property type="term" value="C:membrane"/>
    <property type="evidence" value="ECO:0007669"/>
    <property type="project" value="TreeGrafter"/>
</dbReference>
<dbReference type="Proteomes" id="UP000029868">
    <property type="component" value="Unassembled WGS sequence"/>
</dbReference>
<dbReference type="GO" id="GO:0046872">
    <property type="term" value="F:metal ion binding"/>
    <property type="evidence" value="ECO:0007669"/>
    <property type="project" value="UniProtKB-KW"/>
</dbReference>
<dbReference type="InterPro" id="IPR006657">
    <property type="entry name" value="MoPterin_dinucl-bd_dom"/>
</dbReference>
<dbReference type="Gene3D" id="1.10.10.1100">
    <property type="entry name" value="BFD-like [2Fe-2S]-binding domain"/>
    <property type="match status" value="1"/>
</dbReference>
<organism evidence="12 13">
    <name type="scientific">Colwellia psychrerythraea</name>
    <name type="common">Vibrio psychroerythus</name>
    <dbReference type="NCBI Taxonomy" id="28229"/>
    <lineage>
        <taxon>Bacteria</taxon>
        <taxon>Pseudomonadati</taxon>
        <taxon>Pseudomonadota</taxon>
        <taxon>Gammaproteobacteria</taxon>
        <taxon>Alteromonadales</taxon>
        <taxon>Colwelliaceae</taxon>
        <taxon>Colwellia</taxon>
    </lineage>
</organism>
<comment type="caution">
    <text evidence="12">The sequence shown here is derived from an EMBL/GenBank/DDBJ whole genome shotgun (WGS) entry which is preliminary data.</text>
</comment>
<keyword evidence="7 12" id="KW-0560">Oxidoreductase</keyword>
<dbReference type="Gene3D" id="3.40.50.740">
    <property type="match status" value="1"/>
</dbReference>
<dbReference type="InterPro" id="IPR006656">
    <property type="entry name" value="Mopterin_OxRdtase"/>
</dbReference>
<dbReference type="InterPro" id="IPR041854">
    <property type="entry name" value="BFD-like_2Fe2S-bd_dom_sf"/>
</dbReference>
<comment type="cofactor">
    <cofactor evidence="2">
        <name>[4Fe-4S] cluster</name>
        <dbReference type="ChEBI" id="CHEBI:49883"/>
    </cofactor>
</comment>
<dbReference type="SMART" id="SM00926">
    <property type="entry name" value="Molybdop_Fe4S4"/>
    <property type="match status" value="1"/>
</dbReference>
<dbReference type="PATRIC" id="fig|28229.3.peg.3342"/>
<evidence type="ECO:0000256" key="6">
    <source>
        <dbReference type="ARBA" id="ARBA00022723"/>
    </source>
</evidence>
<dbReference type="InterPro" id="IPR027467">
    <property type="entry name" value="MopterinOxRdtase_cofactor_BS"/>
</dbReference>
<dbReference type="EMBL" id="JQEC01000044">
    <property type="protein sequence ID" value="KGJ91014.1"/>
    <property type="molecule type" value="Genomic_DNA"/>
</dbReference>
<evidence type="ECO:0000256" key="7">
    <source>
        <dbReference type="ARBA" id="ARBA00023002"/>
    </source>
</evidence>
<dbReference type="InterPro" id="IPR041957">
    <property type="entry name" value="CT_Nitrate-R-NapA-like"/>
</dbReference>
<evidence type="ECO:0000313" key="12">
    <source>
        <dbReference type="EMBL" id="KGJ91014.1"/>
    </source>
</evidence>